<dbReference type="EMBL" id="CP002441">
    <property type="protein sequence ID" value="ADV09174.1"/>
    <property type="molecule type" value="Genomic_DNA"/>
</dbReference>
<protein>
    <submittedName>
        <fullName evidence="2">TraK</fullName>
    </submittedName>
</protein>
<accession>A0A171IPV9</accession>
<feature type="compositionally biased region" description="Polar residues" evidence="1">
    <location>
        <begin position="120"/>
        <end position="133"/>
    </location>
</feature>
<sequence>MIQMGKIEKLVLAELAAMQKKGSSAGNKARFLAMQEDIKILLVDRNIPVISVWRILSEKKYVPYSYETFNRYCKMYIFKSDTTAADQTDTAQSTQEKPDSIRTDKEPPSPASEPIIAGGNTKSSSGFTFNNNPDGKDLF</sequence>
<organism evidence="2">
    <name type="scientific">Neisseria gonorrhoeae TCDC-NG08107</name>
    <dbReference type="NCBI Taxonomy" id="940296"/>
    <lineage>
        <taxon>Bacteria</taxon>
        <taxon>Pseudomonadati</taxon>
        <taxon>Pseudomonadota</taxon>
        <taxon>Betaproteobacteria</taxon>
        <taxon>Neisseriales</taxon>
        <taxon>Neisseriaceae</taxon>
        <taxon>Neisseria</taxon>
    </lineage>
</organism>
<feature type="compositionally biased region" description="Low complexity" evidence="1">
    <location>
        <begin position="83"/>
        <end position="95"/>
    </location>
</feature>
<keyword evidence="2" id="KW-0614">Plasmid</keyword>
<proteinExistence type="predicted"/>
<dbReference type="InterPro" id="IPR035225">
    <property type="entry name" value="DUF5338"/>
</dbReference>
<dbReference type="Pfam" id="PF17273">
    <property type="entry name" value="DUF5338"/>
    <property type="match status" value="1"/>
</dbReference>
<gene>
    <name evidence="2" type="ORF">NGTW08_p0044</name>
</gene>
<dbReference type="AlphaFoldDB" id="A0A171IPV9"/>
<dbReference type="BioCyc" id="NGON940296:GLHN-2253-MONOMER"/>
<evidence type="ECO:0000256" key="1">
    <source>
        <dbReference type="SAM" id="MobiDB-lite"/>
    </source>
</evidence>
<name>A0A171IPV9_NEIGO</name>
<feature type="compositionally biased region" description="Basic and acidic residues" evidence="1">
    <location>
        <begin position="96"/>
        <end position="107"/>
    </location>
</feature>
<reference evidence="2" key="2">
    <citation type="journal article" date="2011" name="J. Bacteriol.">
        <title>Draft genome sequence of a dominant, multidrug-resistant Neisseria gonorrhoeae strain, TCDC-NG08107, from a sexual group at high risk of acquiring human immunodeficiency virus infection and syphilis.</title>
        <authorList>
            <person name="Chen C.C."/>
            <person name="Hsia K.C."/>
            <person name="Huang C.T."/>
            <person name="Wong W.W."/>
            <person name="Yen M.Y."/>
            <person name="Li L.H."/>
            <person name="Lin K.Y."/>
            <person name="Chen K.W."/>
            <person name="Li S.Y."/>
        </authorList>
    </citation>
    <scope>NUCLEOTIDE SEQUENCE</scope>
    <source>
        <strain evidence="2">TCDC-NG08107</strain>
        <plasmid evidence="2">pNGTCDC08107</plasmid>
    </source>
</reference>
<evidence type="ECO:0000313" key="2">
    <source>
        <dbReference type="EMBL" id="ADV09174.1"/>
    </source>
</evidence>
<geneLocation type="plasmid" evidence="2">
    <name>pNGTCDC08107</name>
</geneLocation>
<feature type="region of interest" description="Disordered" evidence="1">
    <location>
        <begin position="83"/>
        <end position="139"/>
    </location>
</feature>
<reference evidence="2" key="1">
    <citation type="submission" date="2010-12" db="EMBL/GenBank/DDBJ databases">
        <authorList>
            <person name="Wang C.B."/>
            <person name="He X.J."/>
        </authorList>
    </citation>
    <scope>NUCLEOTIDE SEQUENCE</scope>
    <source>
        <strain evidence="2">TCDC-NG08107</strain>
        <plasmid evidence="2">pNGTCDC08107</plasmid>
    </source>
</reference>